<dbReference type="PROSITE" id="PS51504">
    <property type="entry name" value="H15"/>
    <property type="match status" value="1"/>
</dbReference>
<evidence type="ECO:0000256" key="8">
    <source>
        <dbReference type="SAM" id="MobiDB-lite"/>
    </source>
</evidence>
<dbReference type="GO" id="GO:0005634">
    <property type="term" value="C:nucleus"/>
    <property type="evidence" value="ECO:0007669"/>
    <property type="project" value="UniProtKB-SubCell"/>
</dbReference>
<evidence type="ECO:0000256" key="2">
    <source>
        <dbReference type="ARBA" id="ARBA00004286"/>
    </source>
</evidence>
<dbReference type="EMBL" id="JADGJQ010000035">
    <property type="protein sequence ID" value="KAJ3177121.1"/>
    <property type="molecule type" value="Genomic_DNA"/>
</dbReference>
<dbReference type="InterPro" id="IPR005818">
    <property type="entry name" value="Histone_H1/H5_H15"/>
</dbReference>
<evidence type="ECO:0000313" key="10">
    <source>
        <dbReference type="EMBL" id="KAJ3177121.1"/>
    </source>
</evidence>
<dbReference type="GO" id="GO:0045910">
    <property type="term" value="P:negative regulation of DNA recombination"/>
    <property type="evidence" value="ECO:0007669"/>
    <property type="project" value="TreeGrafter"/>
</dbReference>
<gene>
    <name evidence="10" type="ORF">HDU87_004613</name>
</gene>
<dbReference type="PANTHER" id="PTHR11467:SF36">
    <property type="entry name" value="HISTONE 24-RELATED"/>
    <property type="match status" value="1"/>
</dbReference>
<organism evidence="10 11">
    <name type="scientific">Geranomyces variabilis</name>
    <dbReference type="NCBI Taxonomy" id="109894"/>
    <lineage>
        <taxon>Eukaryota</taxon>
        <taxon>Fungi</taxon>
        <taxon>Fungi incertae sedis</taxon>
        <taxon>Chytridiomycota</taxon>
        <taxon>Chytridiomycota incertae sedis</taxon>
        <taxon>Chytridiomycetes</taxon>
        <taxon>Spizellomycetales</taxon>
        <taxon>Powellomycetaceae</taxon>
        <taxon>Geranomyces</taxon>
    </lineage>
</organism>
<dbReference type="PRINTS" id="PR00624">
    <property type="entry name" value="HISTONEH5"/>
</dbReference>
<dbReference type="GO" id="GO:0006334">
    <property type="term" value="P:nucleosome assembly"/>
    <property type="evidence" value="ECO:0007669"/>
    <property type="project" value="InterPro"/>
</dbReference>
<reference evidence="10" key="1">
    <citation type="submission" date="2020-05" db="EMBL/GenBank/DDBJ databases">
        <title>Phylogenomic resolution of chytrid fungi.</title>
        <authorList>
            <person name="Stajich J.E."/>
            <person name="Amses K."/>
            <person name="Simmons R."/>
            <person name="Seto K."/>
            <person name="Myers J."/>
            <person name="Bonds A."/>
            <person name="Quandt C.A."/>
            <person name="Barry K."/>
            <person name="Liu P."/>
            <person name="Grigoriev I."/>
            <person name="Longcore J.E."/>
            <person name="James T.Y."/>
        </authorList>
    </citation>
    <scope>NUCLEOTIDE SEQUENCE</scope>
    <source>
        <strain evidence="10">JEL0379</strain>
    </source>
</reference>
<dbReference type="PANTHER" id="PTHR11467">
    <property type="entry name" value="HISTONE H1"/>
    <property type="match status" value="1"/>
</dbReference>
<feature type="compositionally biased region" description="Low complexity" evidence="8">
    <location>
        <begin position="84"/>
        <end position="127"/>
    </location>
</feature>
<evidence type="ECO:0000256" key="1">
    <source>
        <dbReference type="ARBA" id="ARBA00004123"/>
    </source>
</evidence>
<accession>A0AAD5TIF8</accession>
<dbReference type="InterPro" id="IPR005819">
    <property type="entry name" value="H1/H5"/>
</dbReference>
<comment type="similarity">
    <text evidence="7">Belongs to the histone H1/H5 family.</text>
</comment>
<keyword evidence="4 7" id="KW-0158">Chromosome</keyword>
<evidence type="ECO:0000313" key="11">
    <source>
        <dbReference type="Proteomes" id="UP001212152"/>
    </source>
</evidence>
<comment type="subcellular location">
    <subcellularLocation>
        <location evidence="2">Chromosome</location>
    </subcellularLocation>
    <subcellularLocation>
        <location evidence="1 7">Nucleus</location>
    </subcellularLocation>
</comment>
<dbReference type="SUPFAM" id="SSF46785">
    <property type="entry name" value="Winged helix' DNA-binding domain"/>
    <property type="match status" value="1"/>
</dbReference>
<proteinExistence type="inferred from homology"/>
<sequence length="166" mass="17293">MVTVAITELKDRTGSSRQQIKKYIESNYKGLNDTAGKLINTAIKNGVAAGDFVQPKGPSGPVKIHKGGHAAPAEKPTTKKTVAKKATTTKKPASAAKKTTTKAKVTTARKTAAKKAAPAKKTSTAAKSPKKAVKKRTTPKLAPTPAVKKDTAQANKARAARAAKRA</sequence>
<evidence type="ECO:0000259" key="9">
    <source>
        <dbReference type="PROSITE" id="PS51504"/>
    </source>
</evidence>
<dbReference type="SMART" id="SM00526">
    <property type="entry name" value="H15"/>
    <property type="match status" value="1"/>
</dbReference>
<keyword evidence="6 7" id="KW-0539">Nucleus</keyword>
<protein>
    <recommendedName>
        <fullName evidence="3">Histone H1</fullName>
    </recommendedName>
</protein>
<dbReference type="GO" id="GO:0030527">
    <property type="term" value="F:structural constituent of chromatin"/>
    <property type="evidence" value="ECO:0007669"/>
    <property type="project" value="InterPro"/>
</dbReference>
<dbReference type="InterPro" id="IPR036390">
    <property type="entry name" value="WH_DNA-bd_sf"/>
</dbReference>
<evidence type="ECO:0000256" key="4">
    <source>
        <dbReference type="ARBA" id="ARBA00022454"/>
    </source>
</evidence>
<dbReference type="GO" id="GO:0003690">
    <property type="term" value="F:double-stranded DNA binding"/>
    <property type="evidence" value="ECO:0007669"/>
    <property type="project" value="TreeGrafter"/>
</dbReference>
<feature type="compositionally biased region" description="Basic residues" evidence="8">
    <location>
        <begin position="128"/>
        <end position="138"/>
    </location>
</feature>
<dbReference type="GO" id="GO:0030261">
    <property type="term" value="P:chromosome condensation"/>
    <property type="evidence" value="ECO:0007669"/>
    <property type="project" value="TreeGrafter"/>
</dbReference>
<dbReference type="InterPro" id="IPR036388">
    <property type="entry name" value="WH-like_DNA-bd_sf"/>
</dbReference>
<evidence type="ECO:0000256" key="7">
    <source>
        <dbReference type="RuleBase" id="RU003894"/>
    </source>
</evidence>
<feature type="domain" description="H15" evidence="9">
    <location>
        <begin position="1"/>
        <end position="66"/>
    </location>
</feature>
<dbReference type="Proteomes" id="UP001212152">
    <property type="component" value="Unassembled WGS sequence"/>
</dbReference>
<dbReference type="Gene3D" id="1.10.10.10">
    <property type="entry name" value="Winged helix-like DNA-binding domain superfamily/Winged helix DNA-binding domain"/>
    <property type="match status" value="1"/>
</dbReference>
<dbReference type="Pfam" id="PF00538">
    <property type="entry name" value="Linker_histone"/>
    <property type="match status" value="1"/>
</dbReference>
<dbReference type="CDD" id="cd00073">
    <property type="entry name" value="H15"/>
    <property type="match status" value="1"/>
</dbReference>
<comment type="caution">
    <text evidence="10">The sequence shown here is derived from an EMBL/GenBank/DDBJ whole genome shotgun (WGS) entry which is preliminary data.</text>
</comment>
<feature type="region of interest" description="Disordered" evidence="8">
    <location>
        <begin position="54"/>
        <end position="166"/>
    </location>
</feature>
<evidence type="ECO:0000256" key="6">
    <source>
        <dbReference type="ARBA" id="ARBA00023242"/>
    </source>
</evidence>
<dbReference type="AlphaFoldDB" id="A0AAD5TIF8"/>
<evidence type="ECO:0000256" key="3">
    <source>
        <dbReference type="ARBA" id="ARBA00020833"/>
    </source>
</evidence>
<keyword evidence="11" id="KW-1185">Reference proteome</keyword>
<dbReference type="GO" id="GO:0031492">
    <property type="term" value="F:nucleosomal DNA binding"/>
    <property type="evidence" value="ECO:0007669"/>
    <property type="project" value="TreeGrafter"/>
</dbReference>
<keyword evidence="5 7" id="KW-0238">DNA-binding</keyword>
<evidence type="ECO:0000256" key="5">
    <source>
        <dbReference type="ARBA" id="ARBA00023125"/>
    </source>
</evidence>
<dbReference type="GO" id="GO:0000786">
    <property type="term" value="C:nucleosome"/>
    <property type="evidence" value="ECO:0007669"/>
    <property type="project" value="InterPro"/>
</dbReference>
<name>A0AAD5TIF8_9FUNG</name>